<dbReference type="RefSeq" id="WP_193803337.1">
    <property type="nucleotide sequence ID" value="NZ_JADEZV010000001.1"/>
</dbReference>
<dbReference type="SUPFAM" id="SSF46785">
    <property type="entry name" value="Winged helix' DNA-binding domain"/>
    <property type="match status" value="1"/>
</dbReference>
<dbReference type="InterPro" id="IPR036390">
    <property type="entry name" value="WH_DNA-bd_sf"/>
</dbReference>
<protein>
    <submittedName>
        <fullName evidence="2">CRISPR locus-related DNA-binding protein</fullName>
    </submittedName>
</protein>
<dbReference type="NCBIfam" id="TIGR01884">
    <property type="entry name" value="cas_HTH"/>
    <property type="match status" value="1"/>
</dbReference>
<dbReference type="InterPro" id="IPR036388">
    <property type="entry name" value="WH-like_DNA-bd_sf"/>
</dbReference>
<dbReference type="Proteomes" id="UP000652307">
    <property type="component" value="Unassembled WGS sequence"/>
</dbReference>
<proteinExistence type="predicted"/>
<name>A0A843ACC5_9CREN</name>
<dbReference type="InterPro" id="IPR054588">
    <property type="entry name" value="Csa3_N"/>
</dbReference>
<comment type="caution">
    <text evidence="2">The sequence shown here is derived from an EMBL/GenBank/DDBJ whole genome shotgun (WGS) entry which is preliminary data.</text>
</comment>
<dbReference type="Gene3D" id="3.40.50.11700">
    <property type="match status" value="1"/>
</dbReference>
<dbReference type="InterPro" id="IPR010163">
    <property type="entry name" value="Csa3"/>
</dbReference>
<dbReference type="Gene3D" id="1.10.10.10">
    <property type="entry name" value="Winged helix-like DNA-binding domain superfamily/Winged helix DNA-binding domain"/>
    <property type="match status" value="1"/>
</dbReference>
<feature type="domain" description="Csa3 N-terminal" evidence="1">
    <location>
        <begin position="3"/>
        <end position="123"/>
    </location>
</feature>
<gene>
    <name evidence="2" type="ORF">IOK49_01475</name>
</gene>
<dbReference type="GO" id="GO:0003677">
    <property type="term" value="F:DNA binding"/>
    <property type="evidence" value="ECO:0007669"/>
    <property type="project" value="UniProtKB-KW"/>
</dbReference>
<dbReference type="AlphaFoldDB" id="A0A843ACC5"/>
<dbReference type="Pfam" id="PF22662">
    <property type="entry name" value="Csa3_N"/>
    <property type="match status" value="1"/>
</dbReference>
<accession>A0A843ACC5</accession>
<sequence>MERCFIINIGFHADVGLRRITDSSIKPGEKIILISGPENPSSGKALSEFKLFATKAGIKESDIKVLHLDLDKPWESAVKLADLISKECSEGELVLELGGGMRGTAVLILLSAIASGKRVSIETTIEGSPQSLRIPWGFLRFVISGIGSRDGDILEALYNNRGSTPKDISRILNIGEKTVVNRITKLKKMGFIEKRGRGLPSLTPWGEAAAMLNSILKDRKEKQIES</sequence>
<keyword evidence="2" id="KW-0238">DNA-binding</keyword>
<organism evidence="2 3">
    <name type="scientific">Fervidicoccus fontis</name>
    <dbReference type="NCBI Taxonomy" id="683846"/>
    <lineage>
        <taxon>Archaea</taxon>
        <taxon>Thermoproteota</taxon>
        <taxon>Thermoprotei</taxon>
        <taxon>Fervidicoccales</taxon>
        <taxon>Fervidicoccaceae</taxon>
        <taxon>Fervidicoccus</taxon>
    </lineage>
</organism>
<reference evidence="2" key="1">
    <citation type="submission" date="2020-10" db="EMBL/GenBank/DDBJ databases">
        <title>Fervidococcus fontis strain 3639Fd - the first crenarchaeon capable of growth on lipids.</title>
        <authorList>
            <person name="Kochetkova T.V."/>
            <person name="Elcheninov A.G."/>
            <person name="Toschakov S.V."/>
            <person name="Kublanov I.V."/>
        </authorList>
    </citation>
    <scope>NUCLEOTIDE SEQUENCE</scope>
    <source>
        <strain evidence="2">3639Fd</strain>
    </source>
</reference>
<evidence type="ECO:0000259" key="1">
    <source>
        <dbReference type="Pfam" id="PF22662"/>
    </source>
</evidence>
<dbReference type="Pfam" id="PF13412">
    <property type="entry name" value="HTH_24"/>
    <property type="match status" value="1"/>
</dbReference>
<evidence type="ECO:0000313" key="2">
    <source>
        <dbReference type="EMBL" id="MBE9390756.1"/>
    </source>
</evidence>
<evidence type="ECO:0000313" key="3">
    <source>
        <dbReference type="Proteomes" id="UP000652307"/>
    </source>
</evidence>
<dbReference type="EMBL" id="JADEZV010000001">
    <property type="protein sequence ID" value="MBE9390756.1"/>
    <property type="molecule type" value="Genomic_DNA"/>
</dbReference>